<evidence type="ECO:0000313" key="10">
    <source>
        <dbReference type="Proteomes" id="UP000799538"/>
    </source>
</evidence>
<gene>
    <name evidence="9" type="ORF">BDZ85DRAFT_245849</name>
</gene>
<reference evidence="10" key="1">
    <citation type="journal article" date="2020" name="Stud. Mycol.">
        <title>101 Dothideomycetes genomes: A test case for predicting lifestyles and emergence of pathogens.</title>
        <authorList>
            <person name="Haridas S."/>
            <person name="Albert R."/>
            <person name="Binder M."/>
            <person name="Bloem J."/>
            <person name="LaButti K."/>
            <person name="Salamov A."/>
            <person name="Andreopoulos B."/>
            <person name="Baker S."/>
            <person name="Barry K."/>
            <person name="Bills G."/>
            <person name="Bluhm B."/>
            <person name="Cannon C."/>
            <person name="Castanera R."/>
            <person name="Culley D."/>
            <person name="Daum C."/>
            <person name="Ezra D."/>
            <person name="Gonzalez J."/>
            <person name="Henrissat B."/>
            <person name="Kuo A."/>
            <person name="Liang C."/>
            <person name="Lipzen A."/>
            <person name="Lutzoni F."/>
            <person name="Magnuson J."/>
            <person name="Mondo S."/>
            <person name="Nolan M."/>
            <person name="Ohm R."/>
            <person name="Pangilinan J."/>
            <person name="Park H.-J."/>
            <person name="Ramirez L."/>
            <person name="Alfaro M."/>
            <person name="Sun H."/>
            <person name="Tritt A."/>
            <person name="Yoshinaga Y."/>
            <person name="Zwiers L.-H."/>
            <person name="Turgeon B."/>
            <person name="Goodwin S."/>
            <person name="Spatafora J."/>
            <person name="Crous P."/>
            <person name="Grigoriev I."/>
        </authorList>
    </citation>
    <scope>NUCLEOTIDE SEQUENCE [LARGE SCALE GENOMIC DNA]</scope>
    <source>
        <strain evidence="10">CECT 20119</strain>
    </source>
</reference>
<evidence type="ECO:0000256" key="5">
    <source>
        <dbReference type="SAM" id="MobiDB-lite"/>
    </source>
</evidence>
<feature type="domain" description="Adaptive response protein AidB N-terminal" evidence="8">
    <location>
        <begin position="100"/>
        <end position="207"/>
    </location>
</feature>
<proteinExistence type="inferred from homology"/>
<dbReference type="SUPFAM" id="SSF56645">
    <property type="entry name" value="Acyl-CoA dehydrogenase NM domain-like"/>
    <property type="match status" value="1"/>
</dbReference>
<evidence type="ECO:0008006" key="11">
    <source>
        <dbReference type="Google" id="ProtNLM"/>
    </source>
</evidence>
<feature type="region of interest" description="Disordered" evidence="5">
    <location>
        <begin position="1"/>
        <end position="46"/>
    </location>
</feature>
<dbReference type="Pfam" id="PF18158">
    <property type="entry name" value="AidB_N"/>
    <property type="match status" value="1"/>
</dbReference>
<keyword evidence="4" id="KW-0560">Oxidoreductase</keyword>
<dbReference type="InterPro" id="IPR009075">
    <property type="entry name" value="AcylCo_DH/oxidase_C"/>
</dbReference>
<sequence length="683" mass="75337">MSRHVDAHRRSRAATPPADAHQVDLDSPPIHAGRPSSGSAGFFQEPPRLPNPFEDVTFQRVLSRHDEQSRDLCFKMNSLYARYEIYTVLLLPTSVQSAIAPELVRFGELTLSPEILRLNVDAENNAPSIEPLDSFGRPKNALNTSEGWRHLTAVHHREGLVATGYQDIYGHNDRLRQFLKTFLWSPSSGGVTCPAAMQDGAAALLTRLLSDPAANTVDDKALPVLRSALGRLTSRDPAQAWTSGQWMTERPGGSDVRNTETLASLSRTNTTSRASDGSELGPYSISGFKWFSSATDANMTVLLAKTPGHDSPSLFFAPVHRTTNSQAGTSQSLQHNGIVLSRLKSKLGTRSLPTAELILRDCRGYLLGKEGQGVKEISTVLNITRLHNAVGAVSAWSRALAVARAWSQVRSTGGKKLELWESHVKGLADQTVGYHVATLGVFFGVGLLGRVEHAAIQGRMARRRVEERVERLFPKETKDQERLLRLLTPVLKATTALKGIEGVRSCLESMGGVGYLENTEVEINLAKLLRDTMVLSIWEGTTEVMALDVVRVLKGRDGSEVLSGLERWIKAVSAEWKDDSEALTTRSRRWVMQKATDLRRLAARDGQELAYQARQLLVVIEEILGTILVVEDAQRDGNARSTSIARRWIDTRIPPSTRRSWRKEAEVDSLIVFSKQAAGRSKL</sequence>
<evidence type="ECO:0000259" key="7">
    <source>
        <dbReference type="Pfam" id="PF02770"/>
    </source>
</evidence>
<accession>A0A6A6GNB2</accession>
<evidence type="ECO:0000259" key="6">
    <source>
        <dbReference type="Pfam" id="PF00441"/>
    </source>
</evidence>
<dbReference type="Pfam" id="PF00441">
    <property type="entry name" value="Acyl-CoA_dh_1"/>
    <property type="match status" value="1"/>
</dbReference>
<comment type="cofactor">
    <cofactor evidence="4">
        <name>FAD</name>
        <dbReference type="ChEBI" id="CHEBI:57692"/>
    </cofactor>
</comment>
<dbReference type="OrthoDB" id="10251155at2759"/>
<keyword evidence="3 4" id="KW-0274">FAD</keyword>
<evidence type="ECO:0000256" key="1">
    <source>
        <dbReference type="ARBA" id="ARBA00009347"/>
    </source>
</evidence>
<keyword evidence="10" id="KW-1185">Reference proteome</keyword>
<evidence type="ECO:0000259" key="8">
    <source>
        <dbReference type="Pfam" id="PF18158"/>
    </source>
</evidence>
<keyword evidence="2 4" id="KW-0285">Flavoprotein</keyword>
<feature type="domain" description="Acyl-CoA dehydrogenase/oxidase C-terminal" evidence="6">
    <location>
        <begin position="452"/>
        <end position="553"/>
    </location>
</feature>
<dbReference type="Gene3D" id="2.40.110.20">
    <property type="match status" value="1"/>
</dbReference>
<evidence type="ECO:0000256" key="2">
    <source>
        <dbReference type="ARBA" id="ARBA00022630"/>
    </source>
</evidence>
<evidence type="ECO:0000256" key="4">
    <source>
        <dbReference type="RuleBase" id="RU362125"/>
    </source>
</evidence>
<name>A0A6A6GNB2_9PEZI</name>
<dbReference type="SUPFAM" id="SSF47203">
    <property type="entry name" value="Acyl-CoA dehydrogenase C-terminal domain-like"/>
    <property type="match status" value="1"/>
</dbReference>
<dbReference type="InterPro" id="IPR009100">
    <property type="entry name" value="AcylCoA_DH/oxidase_NM_dom_sf"/>
</dbReference>
<dbReference type="InterPro" id="IPR052904">
    <property type="entry name" value="Acyl-CoA_dehydrogenase-like"/>
</dbReference>
<dbReference type="EMBL" id="ML992501">
    <property type="protein sequence ID" value="KAF2227254.1"/>
    <property type="molecule type" value="Genomic_DNA"/>
</dbReference>
<dbReference type="InterPro" id="IPR041504">
    <property type="entry name" value="AidB_N"/>
</dbReference>
<dbReference type="Gene3D" id="1.20.140.10">
    <property type="entry name" value="Butyryl-CoA Dehydrogenase, subunit A, domain 3"/>
    <property type="match status" value="1"/>
</dbReference>
<dbReference type="InterPro" id="IPR006091">
    <property type="entry name" value="Acyl-CoA_Oxase/DH_mid-dom"/>
</dbReference>
<dbReference type="PANTHER" id="PTHR42707:SF2">
    <property type="entry name" value="ACD11 DEHYDROGENASE"/>
    <property type="match status" value="1"/>
</dbReference>
<organism evidence="9 10">
    <name type="scientific">Elsinoe ampelina</name>
    <dbReference type="NCBI Taxonomy" id="302913"/>
    <lineage>
        <taxon>Eukaryota</taxon>
        <taxon>Fungi</taxon>
        <taxon>Dikarya</taxon>
        <taxon>Ascomycota</taxon>
        <taxon>Pezizomycotina</taxon>
        <taxon>Dothideomycetes</taxon>
        <taxon>Dothideomycetidae</taxon>
        <taxon>Myriangiales</taxon>
        <taxon>Elsinoaceae</taxon>
        <taxon>Elsinoe</taxon>
    </lineage>
</organism>
<comment type="similarity">
    <text evidence="1 4">Belongs to the acyl-CoA dehydrogenase family.</text>
</comment>
<dbReference type="InterPro" id="IPR036250">
    <property type="entry name" value="AcylCo_DH-like_C"/>
</dbReference>
<dbReference type="PANTHER" id="PTHR42707">
    <property type="entry name" value="ACYL-COA DEHYDROGENASE"/>
    <property type="match status" value="1"/>
</dbReference>
<dbReference type="Pfam" id="PF02770">
    <property type="entry name" value="Acyl-CoA_dh_M"/>
    <property type="match status" value="1"/>
</dbReference>
<dbReference type="AlphaFoldDB" id="A0A6A6GNB2"/>
<feature type="region of interest" description="Disordered" evidence="5">
    <location>
        <begin position="240"/>
        <end position="259"/>
    </location>
</feature>
<dbReference type="Proteomes" id="UP000799538">
    <property type="component" value="Unassembled WGS sequence"/>
</dbReference>
<evidence type="ECO:0000313" key="9">
    <source>
        <dbReference type="EMBL" id="KAF2227254.1"/>
    </source>
</evidence>
<feature type="domain" description="Acyl-CoA oxidase/dehydrogenase middle" evidence="7">
    <location>
        <begin position="245"/>
        <end position="362"/>
    </location>
</feature>
<dbReference type="GO" id="GO:0003995">
    <property type="term" value="F:acyl-CoA dehydrogenase activity"/>
    <property type="evidence" value="ECO:0007669"/>
    <property type="project" value="TreeGrafter"/>
</dbReference>
<feature type="compositionally biased region" description="Basic residues" evidence="5">
    <location>
        <begin position="1"/>
        <end position="12"/>
    </location>
</feature>
<evidence type="ECO:0000256" key="3">
    <source>
        <dbReference type="ARBA" id="ARBA00022827"/>
    </source>
</evidence>
<protein>
    <recommendedName>
        <fullName evidence="11">Acyl-CoA dehydrogenase/oxidase</fullName>
    </recommendedName>
</protein>